<protein>
    <submittedName>
        <fullName evidence="2">TIR domain-containing protein</fullName>
    </submittedName>
</protein>
<sequence length="103" mass="11684">MTKPDQVFVSYSHKDKQLFDEFKTMLVPAVRAGSVAIWDDTMIKPGAEWRDEIRNAIASAEVAVLLVSRNFLDSDFIAEHELPPLLEDARKEGTTIFWVCLDS</sequence>
<proteinExistence type="predicted"/>
<dbReference type="EMBL" id="CAADFX010000194">
    <property type="protein sequence ID" value="VFK63027.1"/>
    <property type="molecule type" value="Genomic_DNA"/>
</dbReference>
<dbReference type="Gene3D" id="3.40.50.10140">
    <property type="entry name" value="Toll/interleukin-1 receptor homology (TIR) domain"/>
    <property type="match status" value="1"/>
</dbReference>
<dbReference type="GO" id="GO:0007165">
    <property type="term" value="P:signal transduction"/>
    <property type="evidence" value="ECO:0007669"/>
    <property type="project" value="InterPro"/>
</dbReference>
<dbReference type="InterPro" id="IPR000157">
    <property type="entry name" value="TIR_dom"/>
</dbReference>
<dbReference type="SUPFAM" id="SSF52200">
    <property type="entry name" value="Toll/Interleukin receptor TIR domain"/>
    <property type="match status" value="1"/>
</dbReference>
<evidence type="ECO:0000313" key="2">
    <source>
        <dbReference type="EMBL" id="VFK63027.1"/>
    </source>
</evidence>
<accession>A0A451AAG9</accession>
<organism evidence="2">
    <name type="scientific">Candidatus Kentrum sp. TUN</name>
    <dbReference type="NCBI Taxonomy" id="2126343"/>
    <lineage>
        <taxon>Bacteria</taxon>
        <taxon>Pseudomonadati</taxon>
        <taxon>Pseudomonadota</taxon>
        <taxon>Gammaproteobacteria</taxon>
        <taxon>Candidatus Kentrum</taxon>
    </lineage>
</organism>
<dbReference type="PROSITE" id="PS50104">
    <property type="entry name" value="TIR"/>
    <property type="match status" value="1"/>
</dbReference>
<gene>
    <name evidence="2" type="ORF">BECKTUN1418D_GA0071000_11948</name>
</gene>
<evidence type="ECO:0000259" key="1">
    <source>
        <dbReference type="PROSITE" id="PS50104"/>
    </source>
</evidence>
<name>A0A451AAG9_9GAMM</name>
<dbReference type="Pfam" id="PF13676">
    <property type="entry name" value="TIR_2"/>
    <property type="match status" value="1"/>
</dbReference>
<dbReference type="AlphaFoldDB" id="A0A451AAG9"/>
<reference evidence="2" key="1">
    <citation type="submission" date="2019-02" db="EMBL/GenBank/DDBJ databases">
        <authorList>
            <person name="Gruber-Vodicka R. H."/>
            <person name="Seah K. B. B."/>
        </authorList>
    </citation>
    <scope>NUCLEOTIDE SEQUENCE</scope>
    <source>
        <strain evidence="2">BECK_BY1</strain>
    </source>
</reference>
<dbReference type="InterPro" id="IPR035897">
    <property type="entry name" value="Toll_tir_struct_dom_sf"/>
</dbReference>
<feature type="domain" description="TIR" evidence="1">
    <location>
        <begin position="3"/>
        <end position="103"/>
    </location>
</feature>